<sequence>MDVADLAPQNGVETQKKHRLRWAVDSAAKGLLAFLAILLILGAALYPAVVRIVPAGSAGVVYKPLSNGTITDRVFQEGVHIKYPWDKLYIYDIRIQTILHDFTTLTNKGLPVTLKLAIRYHPERELVGLLHKHIGPNYAEVIVVNQIESVLRRRLGQADPEEIYTNKAGILTSVLQEAGEEAGQRYVKITGVLIREVVLPPRVAAAVEDKLVYQQQLDAYEFRIRQQRKEAERLKIEAGGIHDYLFEINKTLNDRLITWQGIQATLELAVSNNAKVVVIGGSQNGLPLILGGDTFSNTPKGPAAVDGRSPPGISFTNVRRTETVPVVTGQPPRAEVADGLLTAAEFLEAPFEVLP</sequence>
<dbReference type="Gene3D" id="3.30.479.30">
    <property type="entry name" value="Band 7 domain"/>
    <property type="match status" value="1"/>
</dbReference>
<dbReference type="GO" id="GO:0016020">
    <property type="term" value="C:membrane"/>
    <property type="evidence" value="ECO:0007669"/>
    <property type="project" value="UniProtKB-SubCell"/>
</dbReference>
<evidence type="ECO:0000256" key="2">
    <source>
        <dbReference type="SAM" id="Phobius"/>
    </source>
</evidence>
<keyword evidence="5" id="KW-1185">Reference proteome</keyword>
<dbReference type="AlphaFoldDB" id="A0A9Y2KY85"/>
<dbReference type="PANTHER" id="PTHR23222:SF0">
    <property type="entry name" value="PROHIBITIN 1"/>
    <property type="match status" value="1"/>
</dbReference>
<keyword evidence="2" id="KW-0472">Membrane</keyword>
<evidence type="ECO:0000313" key="4">
    <source>
        <dbReference type="EMBL" id="WIY24072.1"/>
    </source>
</evidence>
<evidence type="ECO:0000313" key="5">
    <source>
        <dbReference type="Proteomes" id="UP001238334"/>
    </source>
</evidence>
<accession>A0A9Y2KY85</accession>
<dbReference type="EMBL" id="CP127247">
    <property type="protein sequence ID" value="WIY24072.1"/>
    <property type="molecule type" value="Genomic_DNA"/>
</dbReference>
<dbReference type="InterPro" id="IPR001107">
    <property type="entry name" value="Band_7"/>
</dbReference>
<dbReference type="InterPro" id="IPR036013">
    <property type="entry name" value="Band_7/SPFH_dom_sf"/>
</dbReference>
<dbReference type="PANTHER" id="PTHR23222">
    <property type="entry name" value="PROHIBITIN"/>
    <property type="match status" value="1"/>
</dbReference>
<feature type="transmembrane region" description="Helical" evidence="2">
    <location>
        <begin position="26"/>
        <end position="46"/>
    </location>
</feature>
<gene>
    <name evidence="4" type="ORF">QPJ95_15780</name>
</gene>
<dbReference type="CDD" id="cd03401">
    <property type="entry name" value="SPFH_prohibitin"/>
    <property type="match status" value="1"/>
</dbReference>
<name>A0A9Y2KY85_9RHOB</name>
<comment type="subcellular location">
    <subcellularLocation>
        <location evidence="1">Membrane</location>
        <topology evidence="1">Single-pass membrane protein</topology>
    </subcellularLocation>
</comment>
<dbReference type="SMART" id="SM00244">
    <property type="entry name" value="PHB"/>
    <property type="match status" value="1"/>
</dbReference>
<dbReference type="SUPFAM" id="SSF117892">
    <property type="entry name" value="Band 7/SPFH domain"/>
    <property type="match status" value="1"/>
</dbReference>
<organism evidence="4 5">
    <name type="scientific">Parasedimentitalea psychrophila</name>
    <dbReference type="NCBI Taxonomy" id="2997337"/>
    <lineage>
        <taxon>Bacteria</taxon>
        <taxon>Pseudomonadati</taxon>
        <taxon>Pseudomonadota</taxon>
        <taxon>Alphaproteobacteria</taxon>
        <taxon>Rhodobacterales</taxon>
        <taxon>Paracoccaceae</taxon>
        <taxon>Parasedimentitalea</taxon>
    </lineage>
</organism>
<evidence type="ECO:0000256" key="1">
    <source>
        <dbReference type="ARBA" id="ARBA00004167"/>
    </source>
</evidence>
<dbReference type="InterPro" id="IPR000163">
    <property type="entry name" value="Prohibitin"/>
</dbReference>
<keyword evidence="2" id="KW-0812">Transmembrane</keyword>
<keyword evidence="2" id="KW-1133">Transmembrane helix</keyword>
<dbReference type="Pfam" id="PF01145">
    <property type="entry name" value="Band_7"/>
    <property type="match status" value="1"/>
</dbReference>
<evidence type="ECO:0000259" key="3">
    <source>
        <dbReference type="SMART" id="SM00244"/>
    </source>
</evidence>
<dbReference type="Proteomes" id="UP001238334">
    <property type="component" value="Chromosome"/>
</dbReference>
<protein>
    <submittedName>
        <fullName evidence="4">Prohibitin family protein</fullName>
    </submittedName>
</protein>
<reference evidence="4 5" key="1">
    <citation type="submission" date="2023-06" db="EMBL/GenBank/DDBJ databases">
        <title>Parasedimentitalea psychrophila sp. nov., a psychrophilic bacterium isolated from deep-sea sediment.</title>
        <authorList>
            <person name="Li A."/>
        </authorList>
    </citation>
    <scope>NUCLEOTIDE SEQUENCE [LARGE SCALE GENOMIC DNA]</scope>
    <source>
        <strain evidence="4 5">QS115</strain>
    </source>
</reference>
<proteinExistence type="predicted"/>
<dbReference type="RefSeq" id="WP_270917076.1">
    <property type="nucleotide sequence ID" value="NZ_CP127247.1"/>
</dbReference>
<feature type="domain" description="Band 7" evidence="3">
    <location>
        <begin position="48"/>
        <end position="211"/>
    </location>
</feature>
<dbReference type="KEGG" id="ppso:QPJ95_15780"/>